<organism evidence="1 2">
    <name type="scientific">Chitinophaga eiseniae</name>
    <dbReference type="NCBI Taxonomy" id="634771"/>
    <lineage>
        <taxon>Bacteria</taxon>
        <taxon>Pseudomonadati</taxon>
        <taxon>Bacteroidota</taxon>
        <taxon>Chitinophagia</taxon>
        <taxon>Chitinophagales</taxon>
        <taxon>Chitinophagaceae</taxon>
        <taxon>Chitinophaga</taxon>
    </lineage>
</organism>
<protein>
    <recommendedName>
        <fullName evidence="3">Lipocalin-like domain-containing protein</fullName>
    </recommendedName>
</protein>
<evidence type="ECO:0008006" key="3">
    <source>
        <dbReference type="Google" id="ProtNLM"/>
    </source>
</evidence>
<keyword evidence="2" id="KW-1185">Reference proteome</keyword>
<reference evidence="1 2" key="1">
    <citation type="submission" date="2020-04" db="EMBL/GenBank/DDBJ databases">
        <authorList>
            <person name="Yin C."/>
        </authorList>
    </citation>
    <scope>NUCLEOTIDE SEQUENCE [LARGE SCALE GENOMIC DNA]</scope>
    <source>
        <strain evidence="1 2">Ak56</strain>
    </source>
</reference>
<dbReference type="AlphaFoldDB" id="A0A847SKB0"/>
<dbReference type="RefSeq" id="WP_168736960.1">
    <property type="nucleotide sequence ID" value="NZ_JABAHZ010000001.1"/>
</dbReference>
<dbReference type="EMBL" id="JABAHZ010000001">
    <property type="protein sequence ID" value="NLR77569.1"/>
    <property type="molecule type" value="Genomic_DNA"/>
</dbReference>
<accession>A0A847SKB0</accession>
<sequence>MKKSFRARLADVTLFAVAILMVLFFSQCRKKDDQPGGIDKSYLINKKWNIAAATVTPGIDMGQGPVTDLLAVMPACFRDNFIVLKENGTGTEDEGGDKCPDSDQTRSFNWSMTADGTFSGEMLDNFEGHTSVVKNDHGFTLTAVGKIDGENVVRSVVIVYKAI</sequence>
<proteinExistence type="predicted"/>
<name>A0A847SKB0_9BACT</name>
<evidence type="ECO:0000313" key="2">
    <source>
        <dbReference type="Proteomes" id="UP000552864"/>
    </source>
</evidence>
<dbReference type="Proteomes" id="UP000552864">
    <property type="component" value="Unassembled WGS sequence"/>
</dbReference>
<comment type="caution">
    <text evidence="1">The sequence shown here is derived from an EMBL/GenBank/DDBJ whole genome shotgun (WGS) entry which is preliminary data.</text>
</comment>
<gene>
    <name evidence="1" type="ORF">HGH91_02965</name>
</gene>
<evidence type="ECO:0000313" key="1">
    <source>
        <dbReference type="EMBL" id="NLR77569.1"/>
    </source>
</evidence>